<feature type="non-terminal residue" evidence="1">
    <location>
        <position position="1"/>
    </location>
</feature>
<reference evidence="1" key="1">
    <citation type="submission" date="2018-05" db="EMBL/GenBank/DDBJ databases">
        <title>Draft genome of Mucuna pruriens seed.</title>
        <authorList>
            <person name="Nnadi N.E."/>
            <person name="Vos R."/>
            <person name="Hasami M.H."/>
            <person name="Devisetty U.K."/>
            <person name="Aguiy J.C."/>
        </authorList>
    </citation>
    <scope>NUCLEOTIDE SEQUENCE [LARGE SCALE GENOMIC DNA]</scope>
    <source>
        <strain evidence="1">JCA_2017</strain>
    </source>
</reference>
<gene>
    <name evidence="1" type="ORF">CR513_06887</name>
</gene>
<evidence type="ECO:0000313" key="2">
    <source>
        <dbReference type="Proteomes" id="UP000257109"/>
    </source>
</evidence>
<comment type="caution">
    <text evidence="1">The sequence shown here is derived from an EMBL/GenBank/DDBJ whole genome shotgun (WGS) entry which is preliminary data.</text>
</comment>
<organism evidence="1 2">
    <name type="scientific">Mucuna pruriens</name>
    <name type="common">Velvet bean</name>
    <name type="synonym">Dolichos pruriens</name>
    <dbReference type="NCBI Taxonomy" id="157652"/>
    <lineage>
        <taxon>Eukaryota</taxon>
        <taxon>Viridiplantae</taxon>
        <taxon>Streptophyta</taxon>
        <taxon>Embryophyta</taxon>
        <taxon>Tracheophyta</taxon>
        <taxon>Spermatophyta</taxon>
        <taxon>Magnoliopsida</taxon>
        <taxon>eudicotyledons</taxon>
        <taxon>Gunneridae</taxon>
        <taxon>Pentapetalae</taxon>
        <taxon>rosids</taxon>
        <taxon>fabids</taxon>
        <taxon>Fabales</taxon>
        <taxon>Fabaceae</taxon>
        <taxon>Papilionoideae</taxon>
        <taxon>50 kb inversion clade</taxon>
        <taxon>NPAAA clade</taxon>
        <taxon>indigoferoid/millettioid clade</taxon>
        <taxon>Phaseoleae</taxon>
        <taxon>Mucuna</taxon>
    </lineage>
</organism>
<accession>A0A371I1C1</accession>
<keyword evidence="2" id="KW-1185">Reference proteome</keyword>
<protein>
    <submittedName>
        <fullName evidence="1">Uncharacterized protein</fullName>
    </submittedName>
</protein>
<dbReference type="Proteomes" id="UP000257109">
    <property type="component" value="Unassembled WGS sequence"/>
</dbReference>
<name>A0A371I1C1_MUCPR</name>
<dbReference type="EMBL" id="QJKJ01001199">
    <property type="protein sequence ID" value="RDY08838.1"/>
    <property type="molecule type" value="Genomic_DNA"/>
</dbReference>
<evidence type="ECO:0000313" key="1">
    <source>
        <dbReference type="EMBL" id="RDY08838.1"/>
    </source>
</evidence>
<proteinExistence type="predicted"/>
<dbReference type="AlphaFoldDB" id="A0A371I1C1"/>
<dbReference type="OrthoDB" id="999762at2759"/>
<sequence>MRQGGALMDKTPVAARHFISNMASNTQWYEIKGGVDTSKVVSERLENQLTELTSLVRQLTVGQHQQATQSVCGICTSVEHPTNMCPHFTRVRNGKYRMRWSIRRWALTWKAAQFRRQSYQPNPNQAQHTTPRFGPTGTMSGLCQANYQQQGLRDQTPLFHQQQHQQMPPRENNPAMEDLILQFQQNITTTIHDLKMQVGQLADMVSQMQSLAALHPSPQSVKVEIELGAKGAPLSFPNREVVARRYEIDEDLINLLRPTRDLTMEDRSCHRHFEGKHQENLDGWMDKA</sequence>